<organism evidence="5 6">
    <name type="scientific">Lingula anatina</name>
    <name type="common">Brachiopod</name>
    <name type="synonym">Lingula unguis</name>
    <dbReference type="NCBI Taxonomy" id="7574"/>
    <lineage>
        <taxon>Eukaryota</taxon>
        <taxon>Metazoa</taxon>
        <taxon>Spiralia</taxon>
        <taxon>Lophotrochozoa</taxon>
        <taxon>Brachiopoda</taxon>
        <taxon>Linguliformea</taxon>
        <taxon>Lingulata</taxon>
        <taxon>Lingulida</taxon>
        <taxon>Linguloidea</taxon>
        <taxon>Lingulidae</taxon>
        <taxon>Lingula</taxon>
    </lineage>
</organism>
<dbReference type="PANTHER" id="PTHR11480">
    <property type="entry name" value="SAPOSIN-RELATED"/>
    <property type="match status" value="1"/>
</dbReference>
<keyword evidence="1" id="KW-1015">Disulfide bond</keyword>
<dbReference type="InterPro" id="IPR008373">
    <property type="entry name" value="Saposin"/>
</dbReference>
<reference evidence="6" key="1">
    <citation type="submission" date="2025-08" db="UniProtKB">
        <authorList>
            <consortium name="RefSeq"/>
        </authorList>
    </citation>
    <scope>IDENTIFICATION</scope>
    <source>
        <tissue evidence="6">Gonads</tissue>
    </source>
</reference>
<keyword evidence="5" id="KW-1185">Reference proteome</keyword>
<evidence type="ECO:0000256" key="3">
    <source>
        <dbReference type="SAM" id="SignalP"/>
    </source>
</evidence>
<keyword evidence="3" id="KW-0732">Signal</keyword>
<feature type="domain" description="Saposin B-type" evidence="4">
    <location>
        <begin position="428"/>
        <end position="506"/>
    </location>
</feature>
<dbReference type="GeneID" id="106160172"/>
<dbReference type="PROSITE" id="PS50015">
    <property type="entry name" value="SAP_B"/>
    <property type="match status" value="7"/>
</dbReference>
<dbReference type="SUPFAM" id="SSF47862">
    <property type="entry name" value="Saposin"/>
    <property type="match status" value="6"/>
</dbReference>
<dbReference type="GO" id="GO:0005764">
    <property type="term" value="C:lysosome"/>
    <property type="evidence" value="ECO:0007669"/>
    <property type="project" value="InterPro"/>
</dbReference>
<dbReference type="InterPro" id="IPR051428">
    <property type="entry name" value="Sphingo_Act-Surfact_Prot"/>
</dbReference>
<dbReference type="PANTHER" id="PTHR11480:SF3">
    <property type="entry name" value="BCDNA.GH08312"/>
    <property type="match status" value="1"/>
</dbReference>
<dbReference type="InParanoid" id="A0A1S3I1N0"/>
<name>A0A1S3I1N0_LINAN</name>
<feature type="chain" id="PRO_5030033804" evidence="3">
    <location>
        <begin position="21"/>
        <end position="706"/>
    </location>
</feature>
<dbReference type="Proteomes" id="UP000085678">
    <property type="component" value="Unplaced"/>
</dbReference>
<dbReference type="Gene3D" id="1.10.225.10">
    <property type="entry name" value="Saposin-like"/>
    <property type="match status" value="7"/>
</dbReference>
<evidence type="ECO:0000259" key="4">
    <source>
        <dbReference type="PROSITE" id="PS50015"/>
    </source>
</evidence>
<feature type="domain" description="Saposin B-type" evidence="4">
    <location>
        <begin position="45"/>
        <end position="123"/>
    </location>
</feature>
<keyword evidence="2" id="KW-0325">Glycoprotein</keyword>
<evidence type="ECO:0000313" key="6">
    <source>
        <dbReference type="RefSeq" id="XP_013392153.2"/>
    </source>
</evidence>
<dbReference type="KEGG" id="lak:106160172"/>
<gene>
    <name evidence="6" type="primary">LOC106160172</name>
</gene>
<dbReference type="PRINTS" id="PR01797">
    <property type="entry name" value="SAPOSIN"/>
</dbReference>
<feature type="domain" description="Saposin B-type" evidence="4">
    <location>
        <begin position="147"/>
        <end position="225"/>
    </location>
</feature>
<accession>A0A1S3I1N0</accession>
<dbReference type="OrthoDB" id="69496at2759"/>
<dbReference type="SMART" id="SM00741">
    <property type="entry name" value="SapB"/>
    <property type="match status" value="7"/>
</dbReference>
<evidence type="ECO:0000313" key="5">
    <source>
        <dbReference type="Proteomes" id="UP000085678"/>
    </source>
</evidence>
<dbReference type="AlphaFoldDB" id="A0A1S3I1N0"/>
<feature type="domain" description="Saposin B-type" evidence="4">
    <location>
        <begin position="522"/>
        <end position="600"/>
    </location>
</feature>
<dbReference type="GO" id="GO:0006665">
    <property type="term" value="P:sphingolipid metabolic process"/>
    <property type="evidence" value="ECO:0007669"/>
    <property type="project" value="InterPro"/>
</dbReference>
<sequence>MVGGKMGVLFFLAFLAFSAGTPLFHDESQLVTKLEQEVEGRNLKVNAECELCKVFVGEIEKKLDDPGTMAQLNQTLWGYCLQVTNSSTLCGLVIPQALSEIEKALSTSPQAACTGLGMCPSDQGLSSQRNQLVPKFKELMQKKKRPDSKGCVICQTVLGLVGMMSQNPIVMSVLNTTLWNVCEGATQNSDSCRIFVPVVMNVLQSVLSTNPKVACTDIGFCVRGPRKTFQGEKIQEGDSECELCKIVVNGLEDILDSNEVMGKINTTLWNACMELTQSSQECGTLVPMAENFIKSVLSTDPSEVCTELGMCTGGQHLLGNLKKKMSSAKVQEGDSECELCKIVVNGLEDILDSNEVMGKINTTLWNACMELTQSSQECGTLVPVAENFIKSVLSTDPSEVCTEIGMCSGGQRLFGTLKKKTSIGKVKNGAGCEECKLAVTAVEQLLNSPEVIQKVNSTLWNECMNILQSTQTCGTFVPLIINELKSLLSSDPQTVCSELGLCTSGQSTFFRQKIGKESGIENGDGCEECKLAVTAVEQLMNSPEVIQKVNSTLWNECMNILQSTQTCGTFVPLIINELKSLLSSDPQTVCSELGLCTSAHEQQWIKLRTVRSLRVEANSVECDICKFVMQKIDDYLMAHMNDTEKIINDVCKRLPPPTSTECLKTLDPLFEEYYPLLVLIVLSPENACTYLKMCPKTAETIFHQFN</sequence>
<dbReference type="STRING" id="7574.A0A1S3I1N0"/>
<proteinExistence type="predicted"/>
<feature type="signal peptide" evidence="3">
    <location>
        <begin position="1"/>
        <end position="20"/>
    </location>
</feature>
<protein>
    <submittedName>
        <fullName evidence="6">Prosaposin isoform X1</fullName>
    </submittedName>
</protein>
<feature type="domain" description="Saposin B-type" evidence="4">
    <location>
        <begin position="618"/>
        <end position="698"/>
    </location>
</feature>
<dbReference type="GO" id="GO:0016020">
    <property type="term" value="C:membrane"/>
    <property type="evidence" value="ECO:0007669"/>
    <property type="project" value="GOC"/>
</dbReference>
<evidence type="ECO:0000256" key="1">
    <source>
        <dbReference type="ARBA" id="ARBA00023157"/>
    </source>
</evidence>
<evidence type="ECO:0000256" key="2">
    <source>
        <dbReference type="ARBA" id="ARBA00023180"/>
    </source>
</evidence>
<feature type="domain" description="Saposin B-type" evidence="4">
    <location>
        <begin position="237"/>
        <end position="315"/>
    </location>
</feature>
<dbReference type="InterPro" id="IPR011001">
    <property type="entry name" value="Saposin-like"/>
</dbReference>
<dbReference type="InterPro" id="IPR008139">
    <property type="entry name" value="SaposinB_dom"/>
</dbReference>
<feature type="domain" description="Saposin B-type" evidence="4">
    <location>
        <begin position="333"/>
        <end position="411"/>
    </location>
</feature>
<dbReference type="RefSeq" id="XP_013392153.2">
    <property type="nucleotide sequence ID" value="XM_013536699.2"/>
</dbReference>